<evidence type="ECO:0000259" key="7">
    <source>
        <dbReference type="Pfam" id="PF02055"/>
    </source>
</evidence>
<reference evidence="9 10" key="1">
    <citation type="submission" date="2020-08" db="EMBL/GenBank/DDBJ databases">
        <title>Sequencing the genomes of 1000 actinobacteria strains.</title>
        <authorList>
            <person name="Klenk H.-P."/>
        </authorList>
    </citation>
    <scope>NUCLEOTIDE SEQUENCE [LARGE SCALE GENOMIC DNA]</scope>
    <source>
        <strain evidence="9 10">DSM 45582</strain>
    </source>
</reference>
<comment type="caution">
    <text evidence="9">The sequence shown here is derived from an EMBL/GenBank/DDBJ whole genome shotgun (WGS) entry which is preliminary data.</text>
</comment>
<dbReference type="Pfam" id="PF17189">
    <property type="entry name" value="Glyco_hydro_30C"/>
    <property type="match status" value="1"/>
</dbReference>
<accession>A0A840NNY7</accession>
<sequence length="486" mass="51170">MDHKTRGGVAAPRAGRAAALVLSAITLSTGLVLAPPAHAAPAVGVWLTTKDGQSKLARQPDAEFGAGGGNETITVDPGTTYQAVDGFGAALTDSSAWLVNNSPRRDEIMSRLFDADTGIGLTALRQVVGASDFARSTYSYDDVPAGESDYELAEFSIAHDEADILPLLRRAGELAPELNVVATPWSAPAWMKSNGSMVGGELPAQNYQVFADYLVRFVQAYEQAGVPIDSLTPQNEPLNDPPSYPGSPMSPEAQAAFIGNDLGPKLDAAGLDTKILAYDHNWDDTEYPNHVLGDANAARYVDGAAFHCYGGTPDAQSAVHDAHPDAEIHLTECSGTESEDPAATFGDTLTWQASNLIIGGTRNWARSVVLWNLALDPAHGPVMDGACDDCTGVTTIDNATGEVDYNAEYYALGHASKFVRPGAVRIGSNELDGVQNVAFRNPDGSTALIALNPGGAERPITVSWQGQEFDYALPAGGLATFTWPPA</sequence>
<comment type="similarity">
    <text evidence="1 4">Belongs to the glycosyl hydrolase 30 family.</text>
</comment>
<dbReference type="InterPro" id="IPR033453">
    <property type="entry name" value="Glyco_hydro_30_TIM-barrel"/>
</dbReference>
<dbReference type="InterPro" id="IPR013780">
    <property type="entry name" value="Glyco_hydro_b"/>
</dbReference>
<evidence type="ECO:0000313" key="9">
    <source>
        <dbReference type="EMBL" id="MBB5071685.1"/>
    </source>
</evidence>
<proteinExistence type="inferred from homology"/>
<feature type="domain" description="Glycosyl hydrolase family 30 beta sandwich" evidence="8">
    <location>
        <begin position="422"/>
        <end position="481"/>
    </location>
</feature>
<dbReference type="GO" id="GO:0006680">
    <property type="term" value="P:glucosylceramide catabolic process"/>
    <property type="evidence" value="ECO:0007669"/>
    <property type="project" value="TreeGrafter"/>
</dbReference>
<feature type="chain" id="PRO_5032753449" evidence="6">
    <location>
        <begin position="40"/>
        <end position="486"/>
    </location>
</feature>
<dbReference type="PANTHER" id="PTHR11069">
    <property type="entry name" value="GLUCOSYLCERAMIDASE"/>
    <property type="match status" value="1"/>
</dbReference>
<name>A0A840NNY7_9PSEU</name>
<dbReference type="GO" id="GO:0016020">
    <property type="term" value="C:membrane"/>
    <property type="evidence" value="ECO:0007669"/>
    <property type="project" value="GOC"/>
</dbReference>
<dbReference type="RefSeq" id="WP_184482202.1">
    <property type="nucleotide sequence ID" value="NZ_JACHIV010000001.1"/>
</dbReference>
<evidence type="ECO:0000256" key="5">
    <source>
        <dbReference type="SAM" id="MobiDB-lite"/>
    </source>
</evidence>
<feature type="region of interest" description="Disordered" evidence="5">
    <location>
        <begin position="229"/>
        <end position="248"/>
    </location>
</feature>
<evidence type="ECO:0000256" key="2">
    <source>
        <dbReference type="ARBA" id="ARBA00022729"/>
    </source>
</evidence>
<dbReference type="InterPro" id="IPR033452">
    <property type="entry name" value="GH30_C"/>
</dbReference>
<evidence type="ECO:0000259" key="8">
    <source>
        <dbReference type="Pfam" id="PF17189"/>
    </source>
</evidence>
<dbReference type="SUPFAM" id="SSF51445">
    <property type="entry name" value="(Trans)glycosidases"/>
    <property type="match status" value="1"/>
</dbReference>
<evidence type="ECO:0000256" key="6">
    <source>
        <dbReference type="SAM" id="SignalP"/>
    </source>
</evidence>
<dbReference type="Pfam" id="PF02055">
    <property type="entry name" value="Glyco_hydro_30"/>
    <property type="match status" value="1"/>
</dbReference>
<dbReference type="PANTHER" id="PTHR11069:SF23">
    <property type="entry name" value="LYSOSOMAL ACID GLUCOSYLCERAMIDASE"/>
    <property type="match status" value="1"/>
</dbReference>
<feature type="domain" description="Glycosyl hydrolase family 30 TIM-barrel" evidence="7">
    <location>
        <begin position="84"/>
        <end position="419"/>
    </location>
</feature>
<keyword evidence="2 6" id="KW-0732">Signal</keyword>
<keyword evidence="3 4" id="KW-0378">Hydrolase</keyword>
<evidence type="ECO:0000313" key="10">
    <source>
        <dbReference type="Proteomes" id="UP000580474"/>
    </source>
</evidence>
<dbReference type="EC" id="3.2.1.45" evidence="9"/>
<evidence type="ECO:0000256" key="3">
    <source>
        <dbReference type="ARBA" id="ARBA00022801"/>
    </source>
</evidence>
<dbReference type="InterPro" id="IPR017853">
    <property type="entry name" value="GH"/>
</dbReference>
<protein>
    <submittedName>
        <fullName evidence="9">Glucosylceramidase</fullName>
        <ecNumber evidence="9">3.2.1.45</ecNumber>
    </submittedName>
</protein>
<dbReference type="Proteomes" id="UP000580474">
    <property type="component" value="Unassembled WGS sequence"/>
</dbReference>
<dbReference type="Gene3D" id="3.20.20.80">
    <property type="entry name" value="Glycosidases"/>
    <property type="match status" value="1"/>
</dbReference>
<dbReference type="PRINTS" id="PR00843">
    <property type="entry name" value="GLHYDRLASE30"/>
</dbReference>
<keyword evidence="4 9" id="KW-0326">Glycosidase</keyword>
<feature type="signal peptide" evidence="6">
    <location>
        <begin position="1"/>
        <end position="39"/>
    </location>
</feature>
<dbReference type="GO" id="GO:0004348">
    <property type="term" value="F:glucosylceramidase activity"/>
    <property type="evidence" value="ECO:0007669"/>
    <property type="project" value="UniProtKB-EC"/>
</dbReference>
<gene>
    <name evidence="9" type="ORF">BJ969_004773</name>
</gene>
<dbReference type="AlphaFoldDB" id="A0A840NNY7"/>
<keyword evidence="10" id="KW-1185">Reference proteome</keyword>
<organism evidence="9 10">
    <name type="scientific">Saccharopolyspora gloriosae</name>
    <dbReference type="NCBI Taxonomy" id="455344"/>
    <lineage>
        <taxon>Bacteria</taxon>
        <taxon>Bacillati</taxon>
        <taxon>Actinomycetota</taxon>
        <taxon>Actinomycetes</taxon>
        <taxon>Pseudonocardiales</taxon>
        <taxon>Pseudonocardiaceae</taxon>
        <taxon>Saccharopolyspora</taxon>
    </lineage>
</organism>
<evidence type="ECO:0000256" key="4">
    <source>
        <dbReference type="RuleBase" id="RU361188"/>
    </source>
</evidence>
<dbReference type="Gene3D" id="2.60.40.1180">
    <property type="entry name" value="Golgi alpha-mannosidase II"/>
    <property type="match status" value="1"/>
</dbReference>
<dbReference type="InterPro" id="IPR001139">
    <property type="entry name" value="Glyco_hydro_30"/>
</dbReference>
<dbReference type="EMBL" id="JACHIV010000001">
    <property type="protein sequence ID" value="MBB5071685.1"/>
    <property type="molecule type" value="Genomic_DNA"/>
</dbReference>
<evidence type="ECO:0000256" key="1">
    <source>
        <dbReference type="ARBA" id="ARBA00005382"/>
    </source>
</evidence>